<dbReference type="Proteomes" id="UP000074561">
    <property type="component" value="Chromosome"/>
</dbReference>
<dbReference type="KEGG" id="cpra:CPter91_0626"/>
<dbReference type="InterPro" id="IPR012556">
    <property type="entry name" value="Entericidin"/>
</dbReference>
<evidence type="ECO:0000313" key="9">
    <source>
        <dbReference type="EMBL" id="AMP12848.1"/>
    </source>
</evidence>
<dbReference type="GO" id="GO:0009636">
    <property type="term" value="P:response to toxic substance"/>
    <property type="evidence" value="ECO:0007669"/>
    <property type="project" value="InterPro"/>
</dbReference>
<keyword evidence="11" id="KW-1185">Reference proteome</keyword>
<dbReference type="Pfam" id="PF08085">
    <property type="entry name" value="Entericidin"/>
    <property type="match status" value="1"/>
</dbReference>
<dbReference type="OrthoDB" id="9181810at2"/>
<comment type="similarity">
    <text evidence="1">Belongs to the EcnA/EcnB lipoprotein family.</text>
</comment>
<sequence>MIKKVMVIAAMFGMFGAISACNTVAGVGKDVQTGGEKVQDAAQDVQKKM</sequence>
<keyword evidence="4" id="KW-0472">Membrane</keyword>
<gene>
    <name evidence="9" type="ORF">CPter291_0562</name>
    <name evidence="8" type="ORF">CPter91_0626</name>
</gene>
<evidence type="ECO:0000313" key="11">
    <source>
        <dbReference type="Proteomes" id="UP000074914"/>
    </source>
</evidence>
<feature type="chain" id="PRO_5013475011" evidence="7">
    <location>
        <begin position="20"/>
        <end position="49"/>
    </location>
</feature>
<keyword evidence="5" id="KW-0564">Palmitate</keyword>
<evidence type="ECO:0000313" key="10">
    <source>
        <dbReference type="Proteomes" id="UP000074561"/>
    </source>
</evidence>
<evidence type="ECO:0000256" key="2">
    <source>
        <dbReference type="ARBA" id="ARBA00022475"/>
    </source>
</evidence>
<dbReference type="EMBL" id="CP013236">
    <property type="protein sequence ID" value="AMP12848.1"/>
    <property type="molecule type" value="Genomic_DNA"/>
</dbReference>
<dbReference type="GO" id="GO:0016020">
    <property type="term" value="C:membrane"/>
    <property type="evidence" value="ECO:0007669"/>
    <property type="project" value="InterPro"/>
</dbReference>
<evidence type="ECO:0000256" key="4">
    <source>
        <dbReference type="ARBA" id="ARBA00023136"/>
    </source>
</evidence>
<evidence type="ECO:0000313" key="8">
    <source>
        <dbReference type="EMBL" id="AMP03021.1"/>
    </source>
</evidence>
<dbReference type="PATRIC" id="fig|279113.10.peg.564"/>
<feature type="signal peptide" evidence="7">
    <location>
        <begin position="1"/>
        <end position="19"/>
    </location>
</feature>
<proteinExistence type="inferred from homology"/>
<evidence type="ECO:0000256" key="3">
    <source>
        <dbReference type="ARBA" id="ARBA00022729"/>
    </source>
</evidence>
<keyword evidence="2" id="KW-1003">Cell membrane</keyword>
<keyword evidence="3 7" id="KW-0732">Signal</keyword>
<evidence type="ECO:0000256" key="6">
    <source>
        <dbReference type="ARBA" id="ARBA00023288"/>
    </source>
</evidence>
<reference evidence="10 11" key="1">
    <citation type="submission" date="2015-11" db="EMBL/GenBank/DDBJ databases">
        <title>Exploring the genomic traits of fungus-feeding bacterial genus Collimonas.</title>
        <authorList>
            <person name="Song C."/>
            <person name="Schmidt R."/>
            <person name="de Jager V."/>
            <person name="Krzyzanowska D."/>
            <person name="Jongedijk E."/>
            <person name="Cankar K."/>
            <person name="Beekwilder J."/>
            <person name="van Veen A."/>
            <person name="de Boer W."/>
            <person name="van Veen J.A."/>
            <person name="Garbeva P."/>
        </authorList>
    </citation>
    <scope>NUCLEOTIDE SEQUENCE [LARGE SCALE GENOMIC DNA]</scope>
    <source>
        <strain evidence="9 11">Ter291</strain>
        <strain evidence="8 10">Ter91</strain>
    </source>
</reference>
<dbReference type="AlphaFoldDB" id="A0A127PYZ4"/>
<dbReference type="PROSITE" id="PS51257">
    <property type="entry name" value="PROKAR_LIPOPROTEIN"/>
    <property type="match status" value="1"/>
</dbReference>
<evidence type="ECO:0000256" key="5">
    <source>
        <dbReference type="ARBA" id="ARBA00023139"/>
    </source>
</evidence>
<accession>A0A127PYZ4</accession>
<evidence type="ECO:0000256" key="1">
    <source>
        <dbReference type="ARBA" id="ARBA00010296"/>
    </source>
</evidence>
<dbReference type="Proteomes" id="UP000074914">
    <property type="component" value="Chromosome"/>
</dbReference>
<protein>
    <submittedName>
        <fullName evidence="8">Entericidin EcnA/B family protein</fullName>
    </submittedName>
</protein>
<evidence type="ECO:0000256" key="7">
    <source>
        <dbReference type="SAM" id="SignalP"/>
    </source>
</evidence>
<dbReference type="EMBL" id="CP013234">
    <property type="protein sequence ID" value="AMP03021.1"/>
    <property type="molecule type" value="Genomic_DNA"/>
</dbReference>
<organism evidence="8 10">
    <name type="scientific">Collimonas pratensis</name>
    <dbReference type="NCBI Taxonomy" id="279113"/>
    <lineage>
        <taxon>Bacteria</taxon>
        <taxon>Pseudomonadati</taxon>
        <taxon>Pseudomonadota</taxon>
        <taxon>Betaproteobacteria</taxon>
        <taxon>Burkholderiales</taxon>
        <taxon>Oxalobacteraceae</taxon>
        <taxon>Collimonas</taxon>
    </lineage>
</organism>
<keyword evidence="6" id="KW-0449">Lipoprotein</keyword>
<name>A0A127PYZ4_9BURK</name>